<reference evidence="2 3" key="1">
    <citation type="submission" date="2014-02" db="EMBL/GenBank/DDBJ databases">
        <title>Draft genome sequence of Lysinibacillus massiliensis CCUG 49529.</title>
        <authorList>
            <person name="Zhang F."/>
            <person name="Wang G."/>
            <person name="Zhang L."/>
        </authorList>
    </citation>
    <scope>NUCLEOTIDE SEQUENCE [LARGE SCALE GENOMIC DNA]</scope>
    <source>
        <strain evidence="2 3">CCUG 49529</strain>
    </source>
</reference>
<evidence type="ECO:0000313" key="2">
    <source>
        <dbReference type="EMBL" id="KGR90349.1"/>
    </source>
</evidence>
<dbReference type="RefSeq" id="WP_036177196.1">
    <property type="nucleotide sequence ID" value="NZ_AVCZ01000021.1"/>
</dbReference>
<comment type="caution">
    <text evidence="2">The sequence shown here is derived from an EMBL/GenBank/DDBJ whole genome shotgun (WGS) entry which is preliminary data.</text>
</comment>
<dbReference type="PROSITE" id="PS51257">
    <property type="entry name" value="PROKAR_LIPOPROTEIN"/>
    <property type="match status" value="1"/>
</dbReference>
<protein>
    <submittedName>
        <fullName evidence="2">Uncharacterized protein</fullName>
    </submittedName>
</protein>
<dbReference type="Gene3D" id="3.10.450.50">
    <property type="match status" value="1"/>
</dbReference>
<gene>
    <name evidence="2" type="ORF">CD30_12340</name>
</gene>
<dbReference type="AlphaFoldDB" id="A0A0A3J017"/>
<proteinExistence type="predicted"/>
<keyword evidence="1" id="KW-0732">Signal</keyword>
<feature type="signal peptide" evidence="1">
    <location>
        <begin position="1"/>
        <end position="19"/>
    </location>
</feature>
<sequence length="205" mass="22669">MKKFISLFTLGLTALVLTACGGQGATKPEDVVSEFLTAIKAGDFEKAGTYVHSENVSDEFDFNSIYEEESDETVKALLKGISNKYDFKSPEENMIDDNKAEVNVEITSIDFAAAMGTAMEEIFNAAFELAMNEGSEEEYNKQMEAKSVEILTNTLTAEDVETVTREVKLNVEKDKEGNFKILSDANLMEAVLGNSEEVEEMFEGF</sequence>
<keyword evidence="3" id="KW-1185">Reference proteome</keyword>
<dbReference type="eggNOG" id="ENOG5032DI3">
    <property type="taxonomic scope" value="Bacteria"/>
</dbReference>
<dbReference type="Proteomes" id="UP000030595">
    <property type="component" value="Unassembled WGS sequence"/>
</dbReference>
<dbReference type="EMBL" id="JPVQ01000021">
    <property type="protein sequence ID" value="KGR90349.1"/>
    <property type="molecule type" value="Genomic_DNA"/>
</dbReference>
<evidence type="ECO:0000256" key="1">
    <source>
        <dbReference type="SAM" id="SignalP"/>
    </source>
</evidence>
<name>A0A0A3J017_9BACL</name>
<evidence type="ECO:0000313" key="3">
    <source>
        <dbReference type="Proteomes" id="UP000030595"/>
    </source>
</evidence>
<feature type="chain" id="PRO_5038966494" evidence="1">
    <location>
        <begin position="20"/>
        <end position="205"/>
    </location>
</feature>
<organism evidence="2 3">
    <name type="scientific">Ureibacillus massiliensis 4400831 = CIP 108448 = CCUG 49529</name>
    <dbReference type="NCBI Taxonomy" id="1211035"/>
    <lineage>
        <taxon>Bacteria</taxon>
        <taxon>Bacillati</taxon>
        <taxon>Bacillota</taxon>
        <taxon>Bacilli</taxon>
        <taxon>Bacillales</taxon>
        <taxon>Caryophanaceae</taxon>
        <taxon>Ureibacillus</taxon>
    </lineage>
</organism>
<accession>A0A0A3J017</accession>